<organism evidence="1 2">
    <name type="scientific">Abiotrophia defectiva</name>
    <name type="common">Streptococcus defectivus</name>
    <dbReference type="NCBI Taxonomy" id="46125"/>
    <lineage>
        <taxon>Bacteria</taxon>
        <taxon>Bacillati</taxon>
        <taxon>Bacillota</taxon>
        <taxon>Bacilli</taxon>
        <taxon>Lactobacillales</taxon>
        <taxon>Aerococcaceae</taxon>
        <taxon>Abiotrophia</taxon>
    </lineage>
</organism>
<protein>
    <submittedName>
        <fullName evidence="1">Uncharacterized protein</fullName>
    </submittedName>
</protein>
<dbReference type="EMBL" id="JABZFV010000047">
    <property type="protein sequence ID" value="MBF0934650.1"/>
    <property type="molecule type" value="Genomic_DNA"/>
</dbReference>
<sequence length="256" mass="29219">MKKFLSLMYVVLLIIGLSPIKTVAATNESNSASVDIQKEEEERAAYWKSLEEFTDTKVQKELFYRLLKAEPIPIEKGQETYLKLADITKPDGTDMTKKRAYILPNNWKMDKDLTKKDNKDMTFIVKAEESPIAFFAQLYSLDLFTGSAPEGDEVWEQAELKRFMKGQDGKNFILDETVEIGGKTWNVGFEMPIGPQSRLLAGLVFYRLEDHGESYKSVIAGSLIYVPYDDLRYEDETKKAVGQLKTILQRVSEAND</sequence>
<evidence type="ECO:0000313" key="1">
    <source>
        <dbReference type="EMBL" id="MBF0934650.1"/>
    </source>
</evidence>
<name>A0A929MU54_ABIDE</name>
<proteinExistence type="predicted"/>
<dbReference type="Proteomes" id="UP000757900">
    <property type="component" value="Unassembled WGS sequence"/>
</dbReference>
<evidence type="ECO:0000313" key="2">
    <source>
        <dbReference type="Proteomes" id="UP000757900"/>
    </source>
</evidence>
<dbReference type="AlphaFoldDB" id="A0A929MU54"/>
<accession>A0A929MU54</accession>
<comment type="caution">
    <text evidence="1">The sequence shown here is derived from an EMBL/GenBank/DDBJ whole genome shotgun (WGS) entry which is preliminary data.</text>
</comment>
<dbReference type="RefSeq" id="WP_268442101.1">
    <property type="nucleotide sequence ID" value="NZ_CALGLG010000040.1"/>
</dbReference>
<gene>
    <name evidence="1" type="ORF">HXK00_03265</name>
</gene>
<reference evidence="1" key="1">
    <citation type="submission" date="2020-04" db="EMBL/GenBank/DDBJ databases">
        <title>Deep metagenomics examines the oral microbiome during advanced dental caries in children, revealing novel taxa and co-occurrences with host molecules.</title>
        <authorList>
            <person name="Baker J.L."/>
            <person name="Morton J.T."/>
            <person name="Dinis M."/>
            <person name="Alvarez R."/>
            <person name="Tran N.C."/>
            <person name="Knight R."/>
            <person name="Edlund A."/>
        </authorList>
    </citation>
    <scope>NUCLEOTIDE SEQUENCE</scope>
    <source>
        <strain evidence="1">JCVI_23_bin.16</strain>
    </source>
</reference>